<dbReference type="OrthoDB" id="58662at2"/>
<organism evidence="2 3">
    <name type="scientific">Sulfitobacter noctilucicola</name>
    <dbReference type="NCBI Taxonomy" id="1342301"/>
    <lineage>
        <taxon>Bacteria</taxon>
        <taxon>Pseudomonadati</taxon>
        <taxon>Pseudomonadota</taxon>
        <taxon>Alphaproteobacteria</taxon>
        <taxon>Rhodobacterales</taxon>
        <taxon>Roseobacteraceae</taxon>
        <taxon>Sulfitobacter</taxon>
    </lineage>
</organism>
<proteinExistence type="predicted"/>
<evidence type="ECO:0000313" key="2">
    <source>
        <dbReference type="EMBL" id="MBB4174324.1"/>
    </source>
</evidence>
<dbReference type="AlphaFoldDB" id="A0A7W6Q4L5"/>
<dbReference type="InterPro" id="IPR013517">
    <property type="entry name" value="FG-GAP"/>
</dbReference>
<dbReference type="SUPFAM" id="SSF69318">
    <property type="entry name" value="Integrin alpha N-terminal domain"/>
    <property type="match status" value="1"/>
</dbReference>
<dbReference type="RefSeq" id="WP_025056873.1">
    <property type="nucleotide sequence ID" value="NZ_JACIFU010000002.1"/>
</dbReference>
<name>A0A7W6Q4L5_9RHOB</name>
<evidence type="ECO:0000256" key="1">
    <source>
        <dbReference type="ARBA" id="ARBA00022729"/>
    </source>
</evidence>
<dbReference type="Proteomes" id="UP000565745">
    <property type="component" value="Unassembled WGS sequence"/>
</dbReference>
<gene>
    <name evidence="2" type="ORF">GGR93_002097</name>
</gene>
<sequence length="230" mass="24518">MWRAVLFGTVLAAPAAAEQITAAHFVEPTTRYAHAVLGDAIEYGALRIEVTGLGSVLVRLPKDHVFEDVAPRLWDVDGDGNPEVVVIETDVTQGAALAIYGPEGKITETPHIGRPNRWLAPIGAADLDGDGLIELAYVDRPHLAKTIRVWRFEAGALKPVADLAGFTNHRIGEDNIAGGIRTCNGGPEMIVATGDWTRLSAVSFAEDAFTVQDIGAHDGRGSFATALRCD</sequence>
<keyword evidence="1" id="KW-0732">Signal</keyword>
<dbReference type="EMBL" id="JACIFU010000002">
    <property type="protein sequence ID" value="MBB4174324.1"/>
    <property type="molecule type" value="Genomic_DNA"/>
</dbReference>
<evidence type="ECO:0000313" key="3">
    <source>
        <dbReference type="Proteomes" id="UP000565745"/>
    </source>
</evidence>
<dbReference type="InterPro" id="IPR028994">
    <property type="entry name" value="Integrin_alpha_N"/>
</dbReference>
<accession>A0A7W6Q4L5</accession>
<comment type="caution">
    <text evidence="2">The sequence shown here is derived from an EMBL/GenBank/DDBJ whole genome shotgun (WGS) entry which is preliminary data.</text>
</comment>
<keyword evidence="3" id="KW-1185">Reference proteome</keyword>
<reference evidence="2 3" key="1">
    <citation type="submission" date="2020-08" db="EMBL/GenBank/DDBJ databases">
        <title>Genomic Encyclopedia of Type Strains, Phase IV (KMG-IV): sequencing the most valuable type-strain genomes for metagenomic binning, comparative biology and taxonomic classification.</title>
        <authorList>
            <person name="Goeker M."/>
        </authorList>
    </citation>
    <scope>NUCLEOTIDE SEQUENCE [LARGE SCALE GENOMIC DNA]</scope>
    <source>
        <strain evidence="2 3">DSM 101015</strain>
    </source>
</reference>
<dbReference type="Pfam" id="PF13517">
    <property type="entry name" value="FG-GAP_3"/>
    <property type="match status" value="1"/>
</dbReference>
<evidence type="ECO:0008006" key="4">
    <source>
        <dbReference type="Google" id="ProtNLM"/>
    </source>
</evidence>
<protein>
    <recommendedName>
        <fullName evidence="4">VCBS repeat-containing protein</fullName>
    </recommendedName>
</protein>